<dbReference type="SUPFAM" id="SSF46689">
    <property type="entry name" value="Homeodomain-like"/>
    <property type="match status" value="1"/>
</dbReference>
<dbReference type="SMART" id="SM00389">
    <property type="entry name" value="HOX"/>
    <property type="match status" value="1"/>
</dbReference>
<evidence type="ECO:0000256" key="2">
    <source>
        <dbReference type="ARBA" id="ARBA00022473"/>
    </source>
</evidence>
<gene>
    <name evidence="10 12" type="primary">PHox2</name>
</gene>
<evidence type="ECO:0000256" key="5">
    <source>
        <dbReference type="ARBA" id="ARBA00023242"/>
    </source>
</evidence>
<dbReference type="PANTHER" id="PTHR24329:SF543">
    <property type="entry name" value="FI01017P-RELATED"/>
    <property type="match status" value="1"/>
</dbReference>
<reference evidence="10" key="1">
    <citation type="submission" date="2009-11" db="EMBL/GenBank/DDBJ databases">
        <authorList>
            <person name="Freeman R.M.Jr."/>
            <person name="Wu M."/>
            <person name="Gerhart J."/>
        </authorList>
    </citation>
    <scope>NUCLEOTIDE SEQUENCE</scope>
</reference>
<feature type="region of interest" description="Disordered" evidence="8">
    <location>
        <begin position="164"/>
        <end position="221"/>
    </location>
</feature>
<dbReference type="Pfam" id="PF00046">
    <property type="entry name" value="Homeodomain"/>
    <property type="match status" value="1"/>
</dbReference>
<reference evidence="12" key="2">
    <citation type="submission" date="2025-05" db="UniProtKB">
        <authorList>
            <consortium name="RefSeq"/>
        </authorList>
    </citation>
    <scope>IDENTIFICATION</scope>
</reference>
<keyword evidence="2" id="KW-0217">Developmental protein</keyword>
<organism evidence="10">
    <name type="scientific">Saccoglossus kowalevskii</name>
    <name type="common">Acorn worm</name>
    <dbReference type="NCBI Taxonomy" id="10224"/>
    <lineage>
        <taxon>Eukaryota</taxon>
        <taxon>Metazoa</taxon>
        <taxon>Hemichordata</taxon>
        <taxon>Enteropneusta</taxon>
        <taxon>Harrimaniidae</taxon>
        <taxon>Saccoglossus</taxon>
    </lineage>
</organism>
<comment type="subcellular location">
    <subcellularLocation>
        <location evidence="1 6 7">Nucleus</location>
    </subcellularLocation>
</comment>
<proteinExistence type="evidence at transcript level"/>
<dbReference type="PROSITE" id="PS50071">
    <property type="entry name" value="HOMEOBOX_2"/>
    <property type="match status" value="1"/>
</dbReference>
<dbReference type="InterPro" id="IPR050649">
    <property type="entry name" value="Paired_Homeobox_TFs"/>
</dbReference>
<dbReference type="EMBL" id="GU224210">
    <property type="protein sequence ID" value="ADB22619.1"/>
    <property type="molecule type" value="mRNA"/>
</dbReference>
<dbReference type="GO" id="GO:0005634">
    <property type="term" value="C:nucleus"/>
    <property type="evidence" value="ECO:0007669"/>
    <property type="project" value="UniProtKB-SubCell"/>
</dbReference>
<dbReference type="RefSeq" id="NP_001164681.1">
    <property type="nucleotide sequence ID" value="NM_001171210.1"/>
</dbReference>
<dbReference type="GO" id="GO:0000981">
    <property type="term" value="F:DNA-binding transcription factor activity, RNA polymerase II-specific"/>
    <property type="evidence" value="ECO:0007669"/>
    <property type="project" value="InterPro"/>
</dbReference>
<dbReference type="CTD" id="751096"/>
<keyword evidence="11" id="KW-1185">Reference proteome</keyword>
<evidence type="ECO:0000256" key="4">
    <source>
        <dbReference type="ARBA" id="ARBA00023155"/>
    </source>
</evidence>
<name>D2XNI9_SACKO</name>
<evidence type="ECO:0000256" key="7">
    <source>
        <dbReference type="RuleBase" id="RU000682"/>
    </source>
</evidence>
<dbReference type="Gene3D" id="1.10.10.60">
    <property type="entry name" value="Homeodomain-like"/>
    <property type="match status" value="1"/>
</dbReference>
<dbReference type="Proteomes" id="UP000694865">
    <property type="component" value="Unplaced"/>
</dbReference>
<feature type="compositionally biased region" description="Low complexity" evidence="8">
    <location>
        <begin position="194"/>
        <end position="221"/>
    </location>
</feature>
<keyword evidence="5 6" id="KW-0539">Nucleus</keyword>
<evidence type="ECO:0000313" key="12">
    <source>
        <dbReference type="RefSeq" id="NP_001164681.1"/>
    </source>
</evidence>
<dbReference type="InterPro" id="IPR001356">
    <property type="entry name" value="HD"/>
</dbReference>
<evidence type="ECO:0000256" key="1">
    <source>
        <dbReference type="ARBA" id="ARBA00004123"/>
    </source>
</evidence>
<dbReference type="InterPro" id="IPR017970">
    <property type="entry name" value="Homeobox_CS"/>
</dbReference>
<feature type="domain" description="Homeobox" evidence="9">
    <location>
        <begin position="107"/>
        <end position="167"/>
    </location>
</feature>
<dbReference type="CDD" id="cd00086">
    <property type="entry name" value="homeodomain"/>
    <property type="match status" value="1"/>
</dbReference>
<dbReference type="PROSITE" id="PS00027">
    <property type="entry name" value="HOMEOBOX_1"/>
    <property type="match status" value="1"/>
</dbReference>
<dbReference type="OrthoDB" id="6159439at2759"/>
<evidence type="ECO:0000259" key="9">
    <source>
        <dbReference type="PROSITE" id="PS50071"/>
    </source>
</evidence>
<evidence type="ECO:0000256" key="6">
    <source>
        <dbReference type="PROSITE-ProRule" id="PRU00108"/>
    </source>
</evidence>
<dbReference type="KEGG" id="sko:100329071"/>
<evidence type="ECO:0000256" key="3">
    <source>
        <dbReference type="ARBA" id="ARBA00023125"/>
    </source>
</evidence>
<keyword evidence="4 6" id="KW-0371">Homeobox</keyword>
<accession>D2XNI9</accession>
<dbReference type="GeneID" id="100329071"/>
<dbReference type="GO" id="GO:0000977">
    <property type="term" value="F:RNA polymerase II transcription regulatory region sequence-specific DNA binding"/>
    <property type="evidence" value="ECO:0007669"/>
    <property type="project" value="TreeGrafter"/>
</dbReference>
<keyword evidence="3 6" id="KW-0238">DNA-binding</keyword>
<evidence type="ECO:0000313" key="11">
    <source>
        <dbReference type="Proteomes" id="UP000694865"/>
    </source>
</evidence>
<dbReference type="FunFam" id="1.10.10.60:FF:000057">
    <property type="entry name" value="Short stature homeobox 2"/>
    <property type="match status" value="1"/>
</dbReference>
<protein>
    <submittedName>
        <fullName evidence="10 12">Paired-like homeobox 2</fullName>
    </submittedName>
</protein>
<feature type="DNA-binding region" description="Homeobox" evidence="6">
    <location>
        <begin position="109"/>
        <end position="168"/>
    </location>
</feature>
<dbReference type="InterPro" id="IPR009057">
    <property type="entry name" value="Homeodomain-like_sf"/>
</dbReference>
<dbReference type="AlphaFoldDB" id="D2XNI9"/>
<evidence type="ECO:0000256" key="8">
    <source>
        <dbReference type="SAM" id="MobiDB-lite"/>
    </source>
</evidence>
<sequence>MDYSYLGQNSYESCLPVDTSGLGMSYGDYGSCNQVNQSTGYPYGSIRSSVNYASGTASMTGTCSIAGVMDHQPVTQCSPYSTGVPYMHRVLHDSTGTIGSGGPGEKRKQRRIRTTFTSAQLKELERAFQETHYPDIYKREELALKTDLTEARVQVWFQNRRAKFRKGDKATQAKPKKKAIKSNNVVNSEEKTTPPESTDTTKTTTSISASSWSSTTPSSVTALNTANSSQQLQKGPFASVLSSLPHCTTSHVKNTSSTLFPINY</sequence>
<evidence type="ECO:0000313" key="10">
    <source>
        <dbReference type="EMBL" id="ADB22619.1"/>
    </source>
</evidence>
<dbReference type="PANTHER" id="PTHR24329">
    <property type="entry name" value="HOMEOBOX PROTEIN ARISTALESS"/>
    <property type="match status" value="1"/>
</dbReference>